<reference evidence="2 3" key="1">
    <citation type="submission" date="2020-02" db="EMBL/GenBank/DDBJ databases">
        <title>Draft genome sequence of Haematococcus lacustris strain NIES-144.</title>
        <authorList>
            <person name="Morimoto D."/>
            <person name="Nakagawa S."/>
            <person name="Yoshida T."/>
            <person name="Sawayama S."/>
        </authorList>
    </citation>
    <scope>NUCLEOTIDE SEQUENCE [LARGE SCALE GENOMIC DNA]</scope>
    <source>
        <strain evidence="2 3">NIES-144</strain>
    </source>
</reference>
<dbReference type="EMBL" id="BLLF01002719">
    <property type="protein sequence ID" value="GFH25101.1"/>
    <property type="molecule type" value="Genomic_DNA"/>
</dbReference>
<dbReference type="AlphaFoldDB" id="A0A699ZRX4"/>
<accession>A0A699ZRX4</accession>
<proteinExistence type="predicted"/>
<feature type="compositionally biased region" description="Low complexity" evidence="1">
    <location>
        <begin position="14"/>
        <end position="28"/>
    </location>
</feature>
<evidence type="ECO:0000256" key="1">
    <source>
        <dbReference type="SAM" id="MobiDB-lite"/>
    </source>
</evidence>
<feature type="non-terminal residue" evidence="2">
    <location>
        <position position="182"/>
    </location>
</feature>
<gene>
    <name evidence="2" type="ORF">HaLaN_23009</name>
</gene>
<dbReference type="Proteomes" id="UP000485058">
    <property type="component" value="Unassembled WGS sequence"/>
</dbReference>
<comment type="caution">
    <text evidence="2">The sequence shown here is derived from an EMBL/GenBank/DDBJ whole genome shotgun (WGS) entry which is preliminary data.</text>
</comment>
<evidence type="ECO:0000313" key="2">
    <source>
        <dbReference type="EMBL" id="GFH25101.1"/>
    </source>
</evidence>
<keyword evidence="3" id="KW-1185">Reference proteome</keyword>
<name>A0A699ZRX4_HAELA</name>
<feature type="region of interest" description="Disordered" evidence="1">
    <location>
        <begin position="1"/>
        <end position="39"/>
    </location>
</feature>
<sequence length="182" mass="19794">MSEASQHFNKRMASGLKGTSLPSPLLPSGLGGSSMKRHKTQTKSAWVMEQLTAVTTSTSDPGETDGHVNGVLRNKDRLKRHLLHCTRFLASTQALNIAKTFPELAAAIEAYTQENEDVVTTLSSKSTARAGNVVVEDKGRFANDLVKLIVDCNPPFNIVDNPSFKTFLATWVPAMPVPSRDQ</sequence>
<evidence type="ECO:0000313" key="3">
    <source>
        <dbReference type="Proteomes" id="UP000485058"/>
    </source>
</evidence>
<organism evidence="2 3">
    <name type="scientific">Haematococcus lacustris</name>
    <name type="common">Green alga</name>
    <name type="synonym">Haematococcus pluvialis</name>
    <dbReference type="NCBI Taxonomy" id="44745"/>
    <lineage>
        <taxon>Eukaryota</taxon>
        <taxon>Viridiplantae</taxon>
        <taxon>Chlorophyta</taxon>
        <taxon>core chlorophytes</taxon>
        <taxon>Chlorophyceae</taxon>
        <taxon>CS clade</taxon>
        <taxon>Chlamydomonadales</taxon>
        <taxon>Haematococcaceae</taxon>
        <taxon>Haematococcus</taxon>
    </lineage>
</organism>
<protein>
    <submittedName>
        <fullName evidence="2">Uncharacterized protein</fullName>
    </submittedName>
</protein>